<sequence length="170" mass="18703">MQFQHLPFFLGAVAVWSQVATAIAGAENITILDESDLRADAAHVFLSCLNASNVTYQLFVEDGATIVYPPNNRTYDFEGVDQWLEQCMMMTSRTVVAAAMDSINPSYGYLNSIPATEATYAWLMEQGARGLNVTGTMPVTDESSLFARGDNEMEENLIEKSVQTSMPKLV</sequence>
<protein>
    <submittedName>
        <fullName evidence="2">Uncharacterized protein</fullName>
    </submittedName>
</protein>
<name>A0AAD6GJJ1_9EURO</name>
<dbReference type="EMBL" id="JAQIZZ010000002">
    <property type="protein sequence ID" value="KAJ5552658.1"/>
    <property type="molecule type" value="Genomic_DNA"/>
</dbReference>
<dbReference type="Proteomes" id="UP001220324">
    <property type="component" value="Unassembled WGS sequence"/>
</dbReference>
<keyword evidence="1" id="KW-0732">Signal</keyword>
<gene>
    <name evidence="2" type="ORF">N7494_002036</name>
</gene>
<accession>A0AAD6GJJ1</accession>
<organism evidence="2 3">
    <name type="scientific">Penicillium frequentans</name>
    <dbReference type="NCBI Taxonomy" id="3151616"/>
    <lineage>
        <taxon>Eukaryota</taxon>
        <taxon>Fungi</taxon>
        <taxon>Dikarya</taxon>
        <taxon>Ascomycota</taxon>
        <taxon>Pezizomycotina</taxon>
        <taxon>Eurotiomycetes</taxon>
        <taxon>Eurotiomycetidae</taxon>
        <taxon>Eurotiales</taxon>
        <taxon>Aspergillaceae</taxon>
        <taxon>Penicillium</taxon>
    </lineage>
</organism>
<feature type="signal peptide" evidence="1">
    <location>
        <begin position="1"/>
        <end position="22"/>
    </location>
</feature>
<evidence type="ECO:0000256" key="1">
    <source>
        <dbReference type="SAM" id="SignalP"/>
    </source>
</evidence>
<reference evidence="2 3" key="1">
    <citation type="journal article" date="2023" name="IMA Fungus">
        <title>Comparative genomic study of the Penicillium genus elucidates a diverse pangenome and 15 lateral gene transfer events.</title>
        <authorList>
            <person name="Petersen C."/>
            <person name="Sorensen T."/>
            <person name="Nielsen M.R."/>
            <person name="Sondergaard T.E."/>
            <person name="Sorensen J.L."/>
            <person name="Fitzpatrick D.A."/>
            <person name="Frisvad J.C."/>
            <person name="Nielsen K.L."/>
        </authorList>
    </citation>
    <scope>NUCLEOTIDE SEQUENCE [LARGE SCALE GENOMIC DNA]</scope>
    <source>
        <strain evidence="2 3">IBT 35679</strain>
    </source>
</reference>
<proteinExistence type="predicted"/>
<evidence type="ECO:0000313" key="2">
    <source>
        <dbReference type="EMBL" id="KAJ5552658.1"/>
    </source>
</evidence>
<comment type="caution">
    <text evidence="2">The sequence shown here is derived from an EMBL/GenBank/DDBJ whole genome shotgun (WGS) entry which is preliminary data.</text>
</comment>
<dbReference type="AlphaFoldDB" id="A0AAD6GJJ1"/>
<feature type="chain" id="PRO_5041982950" evidence="1">
    <location>
        <begin position="23"/>
        <end position="170"/>
    </location>
</feature>
<evidence type="ECO:0000313" key="3">
    <source>
        <dbReference type="Proteomes" id="UP001220324"/>
    </source>
</evidence>
<keyword evidence="3" id="KW-1185">Reference proteome</keyword>